<dbReference type="WBParaSite" id="DME_0000468901-mRNA-1">
    <property type="protein sequence ID" value="DME_0000468901-mRNA-1"/>
    <property type="gene ID" value="DME_0000468901"/>
</dbReference>
<sequence length="110" mass="12411">MSDKYFTRLAYSSLFISTVALVVIIATIPPLLNAVENEREFLESRSLELQEKSNALWENLEVLRNVARSLYETRNTRSVWHSGKCRDLCEDRNKDGSAAVITVALSFTAG</sequence>
<accession>A0A0N4UBT6</accession>
<reference evidence="4" key="1">
    <citation type="submission" date="2017-02" db="UniProtKB">
        <authorList>
            <consortium name="WormBaseParasite"/>
        </authorList>
    </citation>
    <scope>IDENTIFICATION</scope>
</reference>
<name>A0A0N4UBT6_DRAME</name>
<dbReference type="Proteomes" id="UP000274756">
    <property type="component" value="Unassembled WGS sequence"/>
</dbReference>
<dbReference type="EMBL" id="UYYG01001170">
    <property type="protein sequence ID" value="VDN58599.1"/>
    <property type="molecule type" value="Genomic_DNA"/>
</dbReference>
<keyword evidence="3" id="KW-1185">Reference proteome</keyword>
<evidence type="ECO:0000313" key="1">
    <source>
        <dbReference type="EMBL" id="VDN58599.1"/>
    </source>
</evidence>
<evidence type="ECO:0000313" key="3">
    <source>
        <dbReference type="Proteomes" id="UP000274756"/>
    </source>
</evidence>
<dbReference type="AlphaFoldDB" id="A0A0N4UBT6"/>
<evidence type="ECO:0000313" key="2">
    <source>
        <dbReference type="Proteomes" id="UP000038040"/>
    </source>
</evidence>
<reference evidence="1 3" key="2">
    <citation type="submission" date="2018-11" db="EMBL/GenBank/DDBJ databases">
        <authorList>
            <consortium name="Pathogen Informatics"/>
        </authorList>
    </citation>
    <scope>NUCLEOTIDE SEQUENCE [LARGE SCALE GENOMIC DNA]</scope>
</reference>
<proteinExistence type="predicted"/>
<protein>
    <submittedName>
        <fullName evidence="4">Col_cuticle_N domain-containing protein</fullName>
    </submittedName>
</protein>
<gene>
    <name evidence="1" type="ORF">DME_LOCUS8572</name>
</gene>
<evidence type="ECO:0000313" key="4">
    <source>
        <dbReference type="WBParaSite" id="DME_0000468901-mRNA-1"/>
    </source>
</evidence>
<dbReference type="Proteomes" id="UP000038040">
    <property type="component" value="Unplaced"/>
</dbReference>
<organism evidence="2 4">
    <name type="scientific">Dracunculus medinensis</name>
    <name type="common">Guinea worm</name>
    <dbReference type="NCBI Taxonomy" id="318479"/>
    <lineage>
        <taxon>Eukaryota</taxon>
        <taxon>Metazoa</taxon>
        <taxon>Ecdysozoa</taxon>
        <taxon>Nematoda</taxon>
        <taxon>Chromadorea</taxon>
        <taxon>Rhabditida</taxon>
        <taxon>Spirurina</taxon>
        <taxon>Dracunculoidea</taxon>
        <taxon>Dracunculidae</taxon>
        <taxon>Dracunculus</taxon>
    </lineage>
</organism>